<feature type="region of interest" description="Disordered" evidence="1">
    <location>
        <begin position="114"/>
        <end position="160"/>
    </location>
</feature>
<feature type="region of interest" description="Disordered" evidence="1">
    <location>
        <begin position="174"/>
        <end position="207"/>
    </location>
</feature>
<reference evidence="2 3" key="1">
    <citation type="submission" date="2021-07" db="EMBL/GenBank/DDBJ databases">
        <title>Genome data of Colletotrichum spaethianum.</title>
        <authorList>
            <person name="Utami Y.D."/>
            <person name="Hiruma K."/>
        </authorList>
    </citation>
    <scope>NUCLEOTIDE SEQUENCE [LARGE SCALE GENOMIC DNA]</scope>
    <source>
        <strain evidence="2 3">MAFF 242679</strain>
    </source>
</reference>
<accession>A0AA37LUX6</accession>
<evidence type="ECO:0000256" key="1">
    <source>
        <dbReference type="SAM" id="MobiDB-lite"/>
    </source>
</evidence>
<evidence type="ECO:0000313" key="2">
    <source>
        <dbReference type="EMBL" id="GJC85166.1"/>
    </source>
</evidence>
<keyword evidence="3" id="KW-1185">Reference proteome</keyword>
<evidence type="ECO:0000313" key="3">
    <source>
        <dbReference type="Proteomes" id="UP001055172"/>
    </source>
</evidence>
<feature type="compositionally biased region" description="Basic and acidic residues" evidence="1">
    <location>
        <begin position="189"/>
        <end position="199"/>
    </location>
</feature>
<protein>
    <submittedName>
        <fullName evidence="2">Uncharacterized protein</fullName>
    </submittedName>
</protein>
<organism evidence="2 3">
    <name type="scientific">Colletotrichum liriopes</name>
    <dbReference type="NCBI Taxonomy" id="708192"/>
    <lineage>
        <taxon>Eukaryota</taxon>
        <taxon>Fungi</taxon>
        <taxon>Dikarya</taxon>
        <taxon>Ascomycota</taxon>
        <taxon>Pezizomycotina</taxon>
        <taxon>Sordariomycetes</taxon>
        <taxon>Hypocreomycetidae</taxon>
        <taxon>Glomerellales</taxon>
        <taxon>Glomerellaceae</taxon>
        <taxon>Colletotrichum</taxon>
        <taxon>Colletotrichum spaethianum species complex</taxon>
    </lineage>
</organism>
<dbReference type="AlphaFoldDB" id="A0AA37LUX6"/>
<proteinExistence type="predicted"/>
<comment type="caution">
    <text evidence="2">The sequence shown here is derived from an EMBL/GenBank/DDBJ whole genome shotgun (WGS) entry which is preliminary data.</text>
</comment>
<dbReference type="EMBL" id="BPPX01000017">
    <property type="protein sequence ID" value="GJC85166.1"/>
    <property type="molecule type" value="Genomic_DNA"/>
</dbReference>
<gene>
    <name evidence="2" type="ORF">ColLi_08004</name>
</gene>
<name>A0AA37LUX6_9PEZI</name>
<sequence length="207" mass="22873">MCLAENIYYVDCGCWEGQHIRWECPRSSPRGGTCPDVECSGVFRKWGRCLVCERRQAQQQQHALVAGDRDDEDGKVTLLREVLRQILGATEESTQSDETIGSLGDVHAGRDAALGLGSSRGAGPGDGAAWHRRWDPYAPGNEARRHVDAPRTCGTGKVVPKPERWTLDRCCRQHGAGSHGRCGNQDAAANDRIRGESRRYSPKPVHW</sequence>
<dbReference type="Proteomes" id="UP001055172">
    <property type="component" value="Unassembled WGS sequence"/>
</dbReference>